<feature type="compositionally biased region" description="Low complexity" evidence="1">
    <location>
        <begin position="13"/>
        <end position="22"/>
    </location>
</feature>
<dbReference type="AlphaFoldDB" id="A0A2T1DJ79"/>
<protein>
    <submittedName>
        <fullName evidence="2">Uncharacterized protein</fullName>
    </submittedName>
</protein>
<evidence type="ECO:0000313" key="3">
    <source>
        <dbReference type="Proteomes" id="UP000238634"/>
    </source>
</evidence>
<reference evidence="2 3" key="1">
    <citation type="submission" date="2018-02" db="EMBL/GenBank/DDBJ databases">
        <authorList>
            <person name="Cohen D.B."/>
            <person name="Kent A.D."/>
        </authorList>
    </citation>
    <scope>NUCLEOTIDE SEQUENCE [LARGE SCALE GENOMIC DNA]</scope>
    <source>
        <strain evidence="2 3">ULC007</strain>
    </source>
</reference>
<comment type="caution">
    <text evidence="2">The sequence shown here is derived from an EMBL/GenBank/DDBJ whole genome shotgun (WGS) entry which is preliminary data.</text>
</comment>
<reference evidence="2 3" key="2">
    <citation type="submission" date="2018-03" db="EMBL/GenBank/DDBJ databases">
        <title>The ancient ancestry and fast evolution of plastids.</title>
        <authorList>
            <person name="Moore K.R."/>
            <person name="Magnabosco C."/>
            <person name="Momper L."/>
            <person name="Gold D.A."/>
            <person name="Bosak T."/>
            <person name="Fournier G.P."/>
        </authorList>
    </citation>
    <scope>NUCLEOTIDE SEQUENCE [LARGE SCALE GENOMIC DNA]</scope>
    <source>
        <strain evidence="2 3">ULC007</strain>
    </source>
</reference>
<accession>A0A2T1DJ79</accession>
<proteinExistence type="predicted"/>
<sequence>MNYQQLSLIESAETPTTPLLTERPPRSVNDLASGFTHKIYEVPSRGHRYYRYVVNSGHEVIQSLSIPGGNTTNKIAQKRAKLVQEYLDRGVCPSDIINLIGSWQLRDKR</sequence>
<gene>
    <name evidence="2" type="ORF">C7B65_06485</name>
</gene>
<keyword evidence="3" id="KW-1185">Reference proteome</keyword>
<evidence type="ECO:0000313" key="2">
    <source>
        <dbReference type="EMBL" id="PSB20548.1"/>
    </source>
</evidence>
<dbReference type="EMBL" id="PVWG01000005">
    <property type="protein sequence ID" value="PSB20548.1"/>
    <property type="molecule type" value="Genomic_DNA"/>
</dbReference>
<feature type="region of interest" description="Disordered" evidence="1">
    <location>
        <begin position="1"/>
        <end position="25"/>
    </location>
</feature>
<dbReference type="STRING" id="1920490.GCA_001895925_02578"/>
<dbReference type="RefSeq" id="WP_073070017.1">
    <property type="nucleotide sequence ID" value="NZ_MPPI01000005.1"/>
</dbReference>
<evidence type="ECO:0000256" key="1">
    <source>
        <dbReference type="SAM" id="MobiDB-lite"/>
    </source>
</evidence>
<dbReference type="Proteomes" id="UP000238634">
    <property type="component" value="Unassembled WGS sequence"/>
</dbReference>
<organism evidence="2 3">
    <name type="scientific">Phormidesmis priestleyi ULC007</name>
    <dbReference type="NCBI Taxonomy" id="1920490"/>
    <lineage>
        <taxon>Bacteria</taxon>
        <taxon>Bacillati</taxon>
        <taxon>Cyanobacteriota</taxon>
        <taxon>Cyanophyceae</taxon>
        <taxon>Leptolyngbyales</taxon>
        <taxon>Leptolyngbyaceae</taxon>
        <taxon>Phormidesmis</taxon>
    </lineage>
</organism>
<name>A0A2T1DJ79_9CYAN</name>